<dbReference type="InterPro" id="IPR004105">
    <property type="entry name" value="CheA-like_dim"/>
</dbReference>
<dbReference type="Proteomes" id="UP000253204">
    <property type="component" value="Unassembled WGS sequence"/>
</dbReference>
<evidence type="ECO:0000256" key="7">
    <source>
        <dbReference type="ARBA" id="ARBA00023012"/>
    </source>
</evidence>
<feature type="compositionally biased region" description="Polar residues" evidence="11">
    <location>
        <begin position="131"/>
        <end position="141"/>
    </location>
</feature>
<evidence type="ECO:0000313" key="17">
    <source>
        <dbReference type="Proteomes" id="UP000253204"/>
    </source>
</evidence>
<feature type="modified residue" description="4-aspartylphosphate" evidence="10">
    <location>
        <position position="650"/>
    </location>
</feature>
<feature type="domain" description="HPt" evidence="15">
    <location>
        <begin position="1"/>
        <end position="105"/>
    </location>
</feature>
<dbReference type="Gene3D" id="2.30.30.40">
    <property type="entry name" value="SH3 Domains"/>
    <property type="match status" value="1"/>
</dbReference>
<dbReference type="Pfam" id="PF00072">
    <property type="entry name" value="Response_reg"/>
    <property type="match status" value="1"/>
</dbReference>
<dbReference type="CDD" id="cd16916">
    <property type="entry name" value="HATPase_CheA-like"/>
    <property type="match status" value="1"/>
</dbReference>
<dbReference type="SUPFAM" id="SSF50341">
    <property type="entry name" value="CheW-like"/>
    <property type="match status" value="1"/>
</dbReference>
<evidence type="ECO:0000256" key="9">
    <source>
        <dbReference type="PROSITE-ProRule" id="PRU00110"/>
    </source>
</evidence>
<dbReference type="SUPFAM" id="SSF52172">
    <property type="entry name" value="CheY-like"/>
    <property type="match status" value="1"/>
</dbReference>
<evidence type="ECO:0000256" key="10">
    <source>
        <dbReference type="PROSITE-ProRule" id="PRU00169"/>
    </source>
</evidence>
<dbReference type="SMART" id="SM01231">
    <property type="entry name" value="H-kinase_dim"/>
    <property type="match status" value="1"/>
</dbReference>
<dbReference type="PROSITE" id="PS50110">
    <property type="entry name" value="RESPONSE_REGULATORY"/>
    <property type="match status" value="1"/>
</dbReference>
<dbReference type="PROSITE" id="PS50851">
    <property type="entry name" value="CHEW"/>
    <property type="match status" value="1"/>
</dbReference>
<dbReference type="GO" id="GO:0006935">
    <property type="term" value="P:chemotaxis"/>
    <property type="evidence" value="ECO:0007669"/>
    <property type="project" value="InterPro"/>
</dbReference>
<keyword evidence="6 16" id="KW-0418">Kinase</keyword>
<dbReference type="GO" id="GO:0005737">
    <property type="term" value="C:cytoplasm"/>
    <property type="evidence" value="ECO:0007669"/>
    <property type="project" value="InterPro"/>
</dbReference>
<evidence type="ECO:0000259" key="14">
    <source>
        <dbReference type="PROSITE" id="PS50851"/>
    </source>
</evidence>
<dbReference type="PRINTS" id="PR00344">
    <property type="entry name" value="BCTRLSENSOR"/>
</dbReference>
<dbReference type="SMART" id="SM00448">
    <property type="entry name" value="REC"/>
    <property type="match status" value="1"/>
</dbReference>
<dbReference type="SMART" id="SM00387">
    <property type="entry name" value="HATPase_c"/>
    <property type="match status" value="1"/>
</dbReference>
<dbReference type="InterPro" id="IPR008207">
    <property type="entry name" value="Sig_transdc_His_kin_Hpt_dom"/>
</dbReference>
<evidence type="ECO:0000256" key="1">
    <source>
        <dbReference type="ARBA" id="ARBA00000085"/>
    </source>
</evidence>
<evidence type="ECO:0000256" key="8">
    <source>
        <dbReference type="ARBA" id="ARBA00035100"/>
    </source>
</evidence>
<keyword evidence="4 10" id="KW-0597">Phosphoprotein</keyword>
<evidence type="ECO:0000256" key="4">
    <source>
        <dbReference type="ARBA" id="ARBA00022553"/>
    </source>
</evidence>
<dbReference type="Pfam" id="PF01584">
    <property type="entry name" value="CheW"/>
    <property type="match status" value="1"/>
</dbReference>
<dbReference type="Gene3D" id="3.30.565.10">
    <property type="entry name" value="Histidine kinase-like ATPase, C-terminal domain"/>
    <property type="match status" value="1"/>
</dbReference>
<organism evidence="16 17">
    <name type="scientific">Vreelandella rituensis</name>
    <dbReference type="NCBI Taxonomy" id="2282306"/>
    <lineage>
        <taxon>Bacteria</taxon>
        <taxon>Pseudomonadati</taxon>
        <taxon>Pseudomonadota</taxon>
        <taxon>Gammaproteobacteria</taxon>
        <taxon>Oceanospirillales</taxon>
        <taxon>Halomonadaceae</taxon>
        <taxon>Vreelandella</taxon>
    </lineage>
</organism>
<evidence type="ECO:0000256" key="2">
    <source>
        <dbReference type="ARBA" id="ARBA00012438"/>
    </source>
</evidence>
<feature type="compositionally biased region" description="Low complexity" evidence="11">
    <location>
        <begin position="147"/>
        <end position="166"/>
    </location>
</feature>
<feature type="modified residue" description="Phosphohistidine" evidence="9">
    <location>
        <position position="48"/>
    </location>
</feature>
<feature type="domain" description="CheW-like" evidence="14">
    <location>
        <begin position="442"/>
        <end position="585"/>
    </location>
</feature>
<dbReference type="InterPro" id="IPR036890">
    <property type="entry name" value="HATPase_C_sf"/>
</dbReference>
<dbReference type="FunFam" id="3.30.565.10:FF:000016">
    <property type="entry name" value="Chemotaxis protein CheA, putative"/>
    <property type="match status" value="1"/>
</dbReference>
<feature type="region of interest" description="Disordered" evidence="11">
    <location>
        <begin position="131"/>
        <end position="173"/>
    </location>
</feature>
<dbReference type="PROSITE" id="PS50894">
    <property type="entry name" value="HPT"/>
    <property type="match status" value="1"/>
</dbReference>
<dbReference type="InterPro" id="IPR011006">
    <property type="entry name" value="CheY-like_superfamily"/>
</dbReference>
<sequence length="719" mass="78504">MALDIQRFIQRFIEEALDHLGRMAEGIAALERDRANTERINELFRSAHTMKGSSRMLKLTPITATAHSLEELLSALREGQQSAGPEIIGLLYQGMDALSDLVGLLADGSAPEALPAANPALCQALEAAASGQDNPCASSTPLPADVSTATLSPTAEPSPTATPAAEEPGEMRLNDSVRVRLERLDEVIRLMGEVLSGHTHMHHLAGWARRFAGNTQAPDQSELAAFSRELREGVLTQEALMVELHDRALQMRMLPLNIVFDPLSRLARDMARSLGKQVDCRVRGSEIELDRQMIDHLSDPLVHLLRNALDHGIEPPEVRLAAGKPARGQLTLEAWQDGGWVMIEVSDDGAGIALAALREKALHKQLLSREQLDALSERETQELIFRPGFSTSALITDFSGRGVGMDVVKRSVVDTLSGDLQLTSRPGQGTCFTLRLPLSLAMMRVLLFQAGGLTLGVTAQYVVELVELPASRFIATAGGWALTLYNEFIPVIALAELLGLPSTAVATSDAPSEARDPGRLLLVVHQGHEKLALIIDALVEEGDRVIKPLPKHLRSLPLISGMVTHQRNDLVSLLHVPALLERMRQTSMPSTQKAPSTRAHRVLVVDDSLNTREIEKDVLEAWGYHVTLAENGEDGLQKALAESFDAILTDVEMPRMDGFALTARLREEHAYRHCPIIIITSREKETDRRRGLDVGADAYIVKGSFDQNILVDTLKALLG</sequence>
<dbReference type="CDD" id="cd00088">
    <property type="entry name" value="HPT"/>
    <property type="match status" value="1"/>
</dbReference>
<feature type="domain" description="Response regulatory" evidence="13">
    <location>
        <begin position="601"/>
        <end position="717"/>
    </location>
</feature>
<dbReference type="InterPro" id="IPR036061">
    <property type="entry name" value="CheW-like_dom_sf"/>
</dbReference>
<evidence type="ECO:0000259" key="12">
    <source>
        <dbReference type="PROSITE" id="PS50109"/>
    </source>
</evidence>
<dbReference type="InterPro" id="IPR036641">
    <property type="entry name" value="HPT_dom_sf"/>
</dbReference>
<evidence type="ECO:0000256" key="11">
    <source>
        <dbReference type="SAM" id="MobiDB-lite"/>
    </source>
</evidence>
<dbReference type="InterPro" id="IPR003594">
    <property type="entry name" value="HATPase_dom"/>
</dbReference>
<evidence type="ECO:0000259" key="15">
    <source>
        <dbReference type="PROSITE" id="PS50894"/>
    </source>
</evidence>
<evidence type="ECO:0000313" key="16">
    <source>
        <dbReference type="EMBL" id="RCV89622.1"/>
    </source>
</evidence>
<keyword evidence="17" id="KW-1185">Reference proteome</keyword>
<evidence type="ECO:0000256" key="5">
    <source>
        <dbReference type="ARBA" id="ARBA00022679"/>
    </source>
</evidence>
<proteinExistence type="predicted"/>
<dbReference type="SUPFAM" id="SSF47226">
    <property type="entry name" value="Histidine-containing phosphotransfer domain, HPT domain"/>
    <property type="match status" value="1"/>
</dbReference>
<dbReference type="InterPro" id="IPR001789">
    <property type="entry name" value="Sig_transdc_resp-reg_receiver"/>
</dbReference>
<dbReference type="AlphaFoldDB" id="A0A368U0N5"/>
<reference evidence="16 17" key="1">
    <citation type="submission" date="2018-07" db="EMBL/GenBank/DDBJ databases">
        <title>Halomonas rutogse sp. nov., isolated from Lake TangqianCo on Tibetan Plateau.</title>
        <authorList>
            <person name="Lu H."/>
            <person name="Xing P."/>
            <person name="Wu Q."/>
        </authorList>
    </citation>
    <scope>NUCLEOTIDE SEQUENCE [LARGE SCALE GENOMIC DNA]</scope>
    <source>
        <strain evidence="16 17">TQ8S</strain>
    </source>
</reference>
<evidence type="ECO:0000259" key="13">
    <source>
        <dbReference type="PROSITE" id="PS50110"/>
    </source>
</evidence>
<name>A0A368U0N5_9GAMM</name>
<comment type="caution">
    <text evidence="16">The sequence shown here is derived from an EMBL/GenBank/DDBJ whole genome shotgun (WGS) entry which is preliminary data.</text>
</comment>
<feature type="domain" description="Histidine kinase" evidence="12">
    <location>
        <begin position="240"/>
        <end position="440"/>
    </location>
</feature>
<dbReference type="Gene3D" id="1.20.120.160">
    <property type="entry name" value="HPT domain"/>
    <property type="match status" value="1"/>
</dbReference>
<accession>A0A368U0N5</accession>
<dbReference type="SMART" id="SM00260">
    <property type="entry name" value="CheW"/>
    <property type="match status" value="1"/>
</dbReference>
<dbReference type="RefSeq" id="WP_114487283.1">
    <property type="nucleotide sequence ID" value="NZ_CBCSHM010000041.1"/>
</dbReference>
<dbReference type="OrthoDB" id="9803176at2"/>
<evidence type="ECO:0000256" key="6">
    <source>
        <dbReference type="ARBA" id="ARBA00022777"/>
    </source>
</evidence>
<protein>
    <recommendedName>
        <fullName evidence="3">Chemotaxis protein CheA</fullName>
        <ecNumber evidence="2">2.7.13.3</ecNumber>
    </recommendedName>
</protein>
<evidence type="ECO:0000256" key="3">
    <source>
        <dbReference type="ARBA" id="ARBA00021495"/>
    </source>
</evidence>
<dbReference type="GO" id="GO:0000155">
    <property type="term" value="F:phosphorelay sensor kinase activity"/>
    <property type="evidence" value="ECO:0007669"/>
    <property type="project" value="InterPro"/>
</dbReference>
<dbReference type="Pfam" id="PF01627">
    <property type="entry name" value="Hpt"/>
    <property type="match status" value="1"/>
</dbReference>
<dbReference type="Pfam" id="PF02518">
    <property type="entry name" value="HATPase_c"/>
    <property type="match status" value="1"/>
</dbReference>
<gene>
    <name evidence="16" type="ORF">DU506_12690</name>
</gene>
<dbReference type="SUPFAM" id="SSF55874">
    <property type="entry name" value="ATPase domain of HSP90 chaperone/DNA topoisomerase II/histidine kinase"/>
    <property type="match status" value="1"/>
</dbReference>
<dbReference type="Gene3D" id="3.40.50.2300">
    <property type="match status" value="1"/>
</dbReference>
<dbReference type="PANTHER" id="PTHR43395">
    <property type="entry name" value="SENSOR HISTIDINE KINASE CHEA"/>
    <property type="match status" value="1"/>
</dbReference>
<dbReference type="PANTHER" id="PTHR43395:SF1">
    <property type="entry name" value="CHEMOTAXIS PROTEIN CHEA"/>
    <property type="match status" value="1"/>
</dbReference>
<dbReference type="SMART" id="SM00073">
    <property type="entry name" value="HPT"/>
    <property type="match status" value="1"/>
</dbReference>
<dbReference type="PROSITE" id="PS50109">
    <property type="entry name" value="HIS_KIN"/>
    <property type="match status" value="1"/>
</dbReference>
<dbReference type="EMBL" id="QPIJ01000030">
    <property type="protein sequence ID" value="RCV89622.1"/>
    <property type="molecule type" value="Genomic_DNA"/>
</dbReference>
<dbReference type="InterPro" id="IPR051315">
    <property type="entry name" value="Bact_Chemotaxis_CheA"/>
</dbReference>
<keyword evidence="5" id="KW-0808">Transferase</keyword>
<comment type="function">
    <text evidence="8">Involved in the transmission of sensory signals from the chemoreceptors to the flagellar motors. CheA is autophosphorylated; it can transfer its phosphate group to either CheB or CheY.</text>
</comment>
<dbReference type="InterPro" id="IPR004358">
    <property type="entry name" value="Sig_transdc_His_kin-like_C"/>
</dbReference>
<dbReference type="CDD" id="cd17574">
    <property type="entry name" value="REC_OmpR"/>
    <property type="match status" value="1"/>
</dbReference>
<dbReference type="InterPro" id="IPR005467">
    <property type="entry name" value="His_kinase_dom"/>
</dbReference>
<keyword evidence="7" id="KW-0902">Two-component regulatory system</keyword>
<comment type="catalytic activity">
    <reaction evidence="1">
        <text>ATP + protein L-histidine = ADP + protein N-phospho-L-histidine.</text>
        <dbReference type="EC" id="2.7.13.3"/>
    </reaction>
</comment>
<dbReference type="EC" id="2.7.13.3" evidence="2"/>
<dbReference type="InterPro" id="IPR002545">
    <property type="entry name" value="CheW-lke_dom"/>
</dbReference>